<dbReference type="InterPro" id="IPR001087">
    <property type="entry name" value="GDSL"/>
</dbReference>
<evidence type="ECO:0000256" key="1">
    <source>
        <dbReference type="ARBA" id="ARBA00008668"/>
    </source>
</evidence>
<comment type="caution">
    <text evidence="3">The sequence shown here is derived from an EMBL/GenBank/DDBJ whole genome shotgun (WGS) entry which is preliminary data.</text>
</comment>
<dbReference type="InterPro" id="IPR050592">
    <property type="entry name" value="GDSL_lipolytic_enzyme"/>
</dbReference>
<dbReference type="InterPro" id="IPR036514">
    <property type="entry name" value="SGNH_hydro_sf"/>
</dbReference>
<dbReference type="EMBL" id="WJXA01000002">
    <property type="protein sequence ID" value="KAF7150856.1"/>
    <property type="molecule type" value="Genomic_DNA"/>
</dbReference>
<reference evidence="3" key="1">
    <citation type="submission" date="2019-11" db="EMBL/GenBank/DDBJ databases">
        <authorList>
            <person name="Liu Y."/>
            <person name="Hou J."/>
            <person name="Li T.-Q."/>
            <person name="Guan C.-H."/>
            <person name="Wu X."/>
            <person name="Wu H.-Z."/>
            <person name="Ling F."/>
            <person name="Zhang R."/>
            <person name="Shi X.-G."/>
            <person name="Ren J.-P."/>
            <person name="Chen E.-F."/>
            <person name="Sun J.-M."/>
        </authorList>
    </citation>
    <scope>NUCLEOTIDE SEQUENCE</scope>
    <source>
        <strain evidence="3">Adult_tree_wgs_1</strain>
        <tissue evidence="3">Leaves</tissue>
    </source>
</reference>
<name>A0A834HAF1_RHOSS</name>
<evidence type="ECO:0000313" key="4">
    <source>
        <dbReference type="Proteomes" id="UP000626092"/>
    </source>
</evidence>
<accession>A0A834HAF1</accession>
<keyword evidence="4" id="KW-1185">Reference proteome</keyword>
<evidence type="ECO:0000313" key="3">
    <source>
        <dbReference type="EMBL" id="KAF7150856.1"/>
    </source>
</evidence>
<evidence type="ECO:0000256" key="2">
    <source>
        <dbReference type="SAM" id="SignalP"/>
    </source>
</evidence>
<evidence type="ECO:0008006" key="5">
    <source>
        <dbReference type="Google" id="ProtNLM"/>
    </source>
</evidence>
<dbReference type="PANTHER" id="PTHR45642">
    <property type="entry name" value="GDSL ESTERASE/LIPASE EXL3"/>
    <property type="match status" value="1"/>
</dbReference>
<feature type="chain" id="PRO_5032305950" description="GDSL esterase/lipase" evidence="2">
    <location>
        <begin position="23"/>
        <end position="150"/>
    </location>
</feature>
<comment type="similarity">
    <text evidence="1">Belongs to the 'GDSL' lipolytic enzyme family.</text>
</comment>
<dbReference type="PANTHER" id="PTHR45642:SF3">
    <property type="entry name" value="OS09G0540400 PROTEIN"/>
    <property type="match status" value="1"/>
</dbReference>
<protein>
    <recommendedName>
        <fullName evidence="5">GDSL esterase/lipase</fullName>
    </recommendedName>
</protein>
<dbReference type="AlphaFoldDB" id="A0A834HAF1"/>
<dbReference type="OrthoDB" id="1600564at2759"/>
<dbReference type="Gene3D" id="3.40.50.1110">
    <property type="entry name" value="SGNH hydrolase"/>
    <property type="match status" value="1"/>
</dbReference>
<dbReference type="Pfam" id="PF00657">
    <property type="entry name" value="Lipase_GDSL"/>
    <property type="match status" value="1"/>
</dbReference>
<dbReference type="GO" id="GO:0016788">
    <property type="term" value="F:hydrolase activity, acting on ester bonds"/>
    <property type="evidence" value="ECO:0007669"/>
    <property type="project" value="InterPro"/>
</dbReference>
<sequence length="150" mass="16386">MRPHFVLLFFSILLLLPSVLKAGGAQALTKKPSNNSFSAILVFGDSTVDPGNNNYIQTIFKCNFRPYGRDFPNHIPTGRFSNGRLVTDFVASYVGIKENVPAYLDQSLSIGELLTGVSFASAGSGFDPLTAQIAVSIFLFSHQLQYHLLV</sequence>
<gene>
    <name evidence="3" type="ORF">RHSIM_Rhsim02G0138100</name>
</gene>
<dbReference type="Proteomes" id="UP000626092">
    <property type="component" value="Unassembled WGS sequence"/>
</dbReference>
<proteinExistence type="inferred from homology"/>
<keyword evidence="2" id="KW-0732">Signal</keyword>
<organism evidence="3 4">
    <name type="scientific">Rhododendron simsii</name>
    <name type="common">Sims's rhododendron</name>
    <dbReference type="NCBI Taxonomy" id="118357"/>
    <lineage>
        <taxon>Eukaryota</taxon>
        <taxon>Viridiplantae</taxon>
        <taxon>Streptophyta</taxon>
        <taxon>Embryophyta</taxon>
        <taxon>Tracheophyta</taxon>
        <taxon>Spermatophyta</taxon>
        <taxon>Magnoliopsida</taxon>
        <taxon>eudicotyledons</taxon>
        <taxon>Gunneridae</taxon>
        <taxon>Pentapetalae</taxon>
        <taxon>asterids</taxon>
        <taxon>Ericales</taxon>
        <taxon>Ericaceae</taxon>
        <taxon>Ericoideae</taxon>
        <taxon>Rhodoreae</taxon>
        <taxon>Rhododendron</taxon>
    </lineage>
</organism>
<feature type="signal peptide" evidence="2">
    <location>
        <begin position="1"/>
        <end position="22"/>
    </location>
</feature>